<proteinExistence type="predicted"/>
<dbReference type="PANTHER" id="PTHR10656">
    <property type="entry name" value="CELL FATE DETERMINING PROTEIN MAB21-RELATED"/>
    <property type="match status" value="1"/>
</dbReference>
<keyword evidence="3" id="KW-1185">Reference proteome</keyword>
<evidence type="ECO:0000259" key="1">
    <source>
        <dbReference type="Pfam" id="PF20266"/>
    </source>
</evidence>
<dbReference type="Gene3D" id="1.10.1410.40">
    <property type="match status" value="1"/>
</dbReference>
<name>A0A8B6C313_MYTGA</name>
<dbReference type="OrthoDB" id="6127746at2759"/>
<evidence type="ECO:0000313" key="3">
    <source>
        <dbReference type="Proteomes" id="UP000596742"/>
    </source>
</evidence>
<feature type="domain" description="Mab-21-like HhH/H2TH-like" evidence="1">
    <location>
        <begin position="250"/>
        <end position="341"/>
    </location>
</feature>
<evidence type="ECO:0000313" key="2">
    <source>
        <dbReference type="EMBL" id="VDH98512.1"/>
    </source>
</evidence>
<dbReference type="Pfam" id="PF20266">
    <property type="entry name" value="Mab-21_C"/>
    <property type="match status" value="1"/>
</dbReference>
<dbReference type="PANTHER" id="PTHR10656:SF69">
    <property type="entry name" value="MAB-21-LIKE HHH_H2TH-LIKE DOMAIN-CONTAINING PROTEIN"/>
    <property type="match status" value="1"/>
</dbReference>
<dbReference type="InterPro" id="IPR024810">
    <property type="entry name" value="MAB21L/cGLR"/>
</dbReference>
<sequence>MEDMTREKHESLKFYNYLCQKIGSEEVVKIRRLALVIHDIGQSNNTITSGSKGEGLDLKGSDLDVMFIDPYIKVYELETEVCVFDSHRLSFIMNTDETQSSFTQLYLLTHYQNHELTFGNFGGLLNLLEMNHLRYVLSSEQYKQLCMSHRFASYLPKKVHGPCISCDNDKYDYAWCLKCDAWICQAKPWIRRPRTAWPSPELILKIISCGVLFVPIGCKGSINENIEWRISFSVSEKNLIFSFSHTQLLCYAMLKILLKEVLDKHEDLKGLLCSYFIKTLMFWISEETNPNLWRPDNIIPCFMACLKRLIYCVRYSILSHYFIPENNLFLLRFNTDNKEKIITLLTSLYRQGINCFASSETLQDFRIQSNESTESLISRNSRLLQQIIPIFHTIRMIFEPDQVLRLLYTFLHSSRTGTSRVLFALQISEVYMVVADKNQYPNSPGNKHRYVSYKNELNNLVIGLNADAISGLLKLASFFYVHKSYEASLNMISYTLQKCTDEKIDISCFIYEKTFNPIQKHVLNLMKKEKLSAIMKSLIIKSCRFQKDSSIIPQELQLDVSERYTFFHPLPFAHFLSFLCYYHLHDISSCRQSLQRLQQAQKTSIIFIPNCLNTVIMCGIAHQLMGDTYSARTAFQEAARHDENHFSTASLRLTSLI</sequence>
<organism evidence="2 3">
    <name type="scientific">Mytilus galloprovincialis</name>
    <name type="common">Mediterranean mussel</name>
    <dbReference type="NCBI Taxonomy" id="29158"/>
    <lineage>
        <taxon>Eukaryota</taxon>
        <taxon>Metazoa</taxon>
        <taxon>Spiralia</taxon>
        <taxon>Lophotrochozoa</taxon>
        <taxon>Mollusca</taxon>
        <taxon>Bivalvia</taxon>
        <taxon>Autobranchia</taxon>
        <taxon>Pteriomorphia</taxon>
        <taxon>Mytilida</taxon>
        <taxon>Mytiloidea</taxon>
        <taxon>Mytilidae</taxon>
        <taxon>Mytilinae</taxon>
        <taxon>Mytilus</taxon>
    </lineage>
</organism>
<dbReference type="EMBL" id="UYJE01001019">
    <property type="protein sequence ID" value="VDH98512.1"/>
    <property type="molecule type" value="Genomic_DNA"/>
</dbReference>
<dbReference type="SMART" id="SM01265">
    <property type="entry name" value="Mab-21"/>
    <property type="match status" value="1"/>
</dbReference>
<accession>A0A8B6C313</accession>
<dbReference type="Proteomes" id="UP000596742">
    <property type="component" value="Unassembled WGS sequence"/>
</dbReference>
<dbReference type="InterPro" id="IPR046906">
    <property type="entry name" value="Mab-21_HhH/H2TH-like"/>
</dbReference>
<dbReference type="AlphaFoldDB" id="A0A8B6C313"/>
<reference evidence="2" key="1">
    <citation type="submission" date="2018-11" db="EMBL/GenBank/DDBJ databases">
        <authorList>
            <person name="Alioto T."/>
            <person name="Alioto T."/>
        </authorList>
    </citation>
    <scope>NUCLEOTIDE SEQUENCE</scope>
</reference>
<comment type="caution">
    <text evidence="2">The sequence shown here is derived from an EMBL/GenBank/DDBJ whole genome shotgun (WGS) entry which is preliminary data.</text>
</comment>
<gene>
    <name evidence="2" type="ORF">MGAL_10B020238</name>
</gene>
<protein>
    <recommendedName>
        <fullName evidence="1">Mab-21-like HhH/H2TH-like domain-containing protein</fullName>
    </recommendedName>
</protein>